<organism evidence="2 3">
    <name type="scientific">Ensete ventricosum</name>
    <name type="common">Abyssinian banana</name>
    <name type="synonym">Musa ensete</name>
    <dbReference type="NCBI Taxonomy" id="4639"/>
    <lineage>
        <taxon>Eukaryota</taxon>
        <taxon>Viridiplantae</taxon>
        <taxon>Streptophyta</taxon>
        <taxon>Embryophyta</taxon>
        <taxon>Tracheophyta</taxon>
        <taxon>Spermatophyta</taxon>
        <taxon>Magnoliopsida</taxon>
        <taxon>Liliopsida</taxon>
        <taxon>Zingiberales</taxon>
        <taxon>Musaceae</taxon>
        <taxon>Ensete</taxon>
    </lineage>
</organism>
<keyword evidence="3" id="KW-1185">Reference proteome</keyword>
<feature type="region of interest" description="Disordered" evidence="1">
    <location>
        <begin position="46"/>
        <end position="69"/>
    </location>
</feature>
<name>A0AAV8PPC4_ENSVE</name>
<dbReference type="EMBL" id="JAQQAF010000009">
    <property type="protein sequence ID" value="KAJ8458548.1"/>
    <property type="molecule type" value="Genomic_DNA"/>
</dbReference>
<accession>A0AAV8PPC4</accession>
<evidence type="ECO:0000313" key="2">
    <source>
        <dbReference type="EMBL" id="KAJ8458548.1"/>
    </source>
</evidence>
<evidence type="ECO:0000313" key="3">
    <source>
        <dbReference type="Proteomes" id="UP001222027"/>
    </source>
</evidence>
<sequence length="119" mass="13162">MEAEGRYRALFVYLPRERGTGSVAEVLQVEVYAVVSMNLATTRPYPTKTGGISHGRVRRKKDGGCPNRGRSRALAMTVMPNDGTTAMAVRETSSLFSFVLPTLLSLPRFAFSVSFRREC</sequence>
<evidence type="ECO:0000256" key="1">
    <source>
        <dbReference type="SAM" id="MobiDB-lite"/>
    </source>
</evidence>
<dbReference type="AlphaFoldDB" id="A0AAV8PPC4"/>
<dbReference type="Proteomes" id="UP001222027">
    <property type="component" value="Unassembled WGS sequence"/>
</dbReference>
<protein>
    <submittedName>
        <fullName evidence="2">Uncharacterized protein</fullName>
    </submittedName>
</protein>
<proteinExistence type="predicted"/>
<gene>
    <name evidence="2" type="ORF">OPV22_031474</name>
</gene>
<comment type="caution">
    <text evidence="2">The sequence shown here is derived from an EMBL/GenBank/DDBJ whole genome shotgun (WGS) entry which is preliminary data.</text>
</comment>
<reference evidence="2 3" key="1">
    <citation type="submission" date="2022-12" db="EMBL/GenBank/DDBJ databases">
        <title>Chromosome-scale assembly of the Ensete ventricosum genome.</title>
        <authorList>
            <person name="Dussert Y."/>
            <person name="Stocks J."/>
            <person name="Wendawek A."/>
            <person name="Woldeyes F."/>
            <person name="Nichols R.A."/>
            <person name="Borrell J.S."/>
        </authorList>
    </citation>
    <scope>NUCLEOTIDE SEQUENCE [LARGE SCALE GENOMIC DNA]</scope>
    <source>
        <strain evidence="3">cv. Maze</strain>
        <tissue evidence="2">Seeds</tissue>
    </source>
</reference>